<dbReference type="Gene3D" id="3.40.50.2020">
    <property type="match status" value="1"/>
</dbReference>
<sequence length="231" mass="26173">MLNLISHCWICQMPLYLSHHGLCSVCTRHLPKLCSCCLQCGLPSTNPSLACGRCLLAPPLWNSITFVSFYEPPLSVLIQKMKFQGMTSLALVLARLLLLRWRDLWRDGNIKKPSRIISVPLHVRRCWRRGFNQSDLLARPLARWLNCDYESDCLTRLRPTPSQRHLNASKRKKNLRGAFQSHLSLKGQSVALVDDVVTTGSTINEISELLIKEGVASLQILCICRTLSFGY</sequence>
<dbReference type="PANTHER" id="PTHR47505:SF1">
    <property type="entry name" value="DNA UTILIZATION PROTEIN YHGH"/>
    <property type="match status" value="1"/>
</dbReference>
<comment type="similarity">
    <text evidence="1">Belongs to the ComF/GntX family.</text>
</comment>
<feature type="domain" description="Phosphoribosyltransferase" evidence="2">
    <location>
        <begin position="173"/>
        <end position="225"/>
    </location>
</feature>
<dbReference type="RefSeq" id="WP_046493611.1">
    <property type="nucleotide sequence ID" value="NZ_CP016303.1"/>
</dbReference>
<name>A0A249DYQ4_9ENTR</name>
<gene>
    <name evidence="3" type="ORF">BA171_05335</name>
</gene>
<dbReference type="SUPFAM" id="SSF53271">
    <property type="entry name" value="PRTase-like"/>
    <property type="match status" value="1"/>
</dbReference>
<dbReference type="PANTHER" id="PTHR47505">
    <property type="entry name" value="DNA UTILIZATION PROTEIN YHGH"/>
    <property type="match status" value="1"/>
</dbReference>
<dbReference type="InterPro" id="IPR000836">
    <property type="entry name" value="PRTase_dom"/>
</dbReference>
<evidence type="ECO:0000313" key="4">
    <source>
        <dbReference type="Proteomes" id="UP000216438"/>
    </source>
</evidence>
<reference evidence="4" key="1">
    <citation type="submission" date="2016-06" db="EMBL/GenBank/DDBJ databases">
        <authorList>
            <person name="Chen W."/>
            <person name="Hasegawa D.K."/>
        </authorList>
    </citation>
    <scope>NUCLEOTIDE SEQUENCE [LARGE SCALE GENOMIC DNA]</scope>
    <source>
        <strain evidence="4">MEAM1</strain>
    </source>
</reference>
<keyword evidence="3" id="KW-0808">Transferase</keyword>
<keyword evidence="3" id="KW-0328">Glycosyltransferase</keyword>
<dbReference type="CDD" id="cd06223">
    <property type="entry name" value="PRTases_typeI"/>
    <property type="match status" value="1"/>
</dbReference>
<organism evidence="3 4">
    <name type="scientific">Candidatus Hamiltonella defensa</name>
    <name type="common">Bemisia tabaci</name>
    <dbReference type="NCBI Taxonomy" id="672795"/>
    <lineage>
        <taxon>Bacteria</taxon>
        <taxon>Pseudomonadati</taxon>
        <taxon>Pseudomonadota</taxon>
        <taxon>Gammaproteobacteria</taxon>
        <taxon>Enterobacterales</taxon>
        <taxon>Enterobacteriaceae</taxon>
        <taxon>aphid secondary symbionts</taxon>
        <taxon>Candidatus Williamhamiltonella</taxon>
    </lineage>
</organism>
<dbReference type="NCBIfam" id="NF008616">
    <property type="entry name" value="PRK11595.1"/>
    <property type="match status" value="1"/>
</dbReference>
<dbReference type="InterPro" id="IPR029057">
    <property type="entry name" value="PRTase-like"/>
</dbReference>
<evidence type="ECO:0000313" key="3">
    <source>
        <dbReference type="EMBL" id="ASX26489.1"/>
    </source>
</evidence>
<proteinExistence type="inferred from homology"/>
<dbReference type="GO" id="GO:0016757">
    <property type="term" value="F:glycosyltransferase activity"/>
    <property type="evidence" value="ECO:0007669"/>
    <property type="project" value="UniProtKB-KW"/>
</dbReference>
<evidence type="ECO:0000259" key="2">
    <source>
        <dbReference type="Pfam" id="PF00156"/>
    </source>
</evidence>
<dbReference type="EMBL" id="CP016303">
    <property type="protein sequence ID" value="ASX26489.1"/>
    <property type="molecule type" value="Genomic_DNA"/>
</dbReference>
<accession>A0A249DYQ4</accession>
<protein>
    <submittedName>
        <fullName evidence="3">Amidophosphoribosyltransferase</fullName>
    </submittedName>
</protein>
<reference evidence="3 4" key="2">
    <citation type="submission" date="2017-09" db="EMBL/GenBank/DDBJ databases">
        <title>The genome of whitefly Bemisia tabaci, a global crop pest, provides novel insights into virus transmission, host adaptation and insecticide resistance.</title>
        <authorList>
            <person name="Kaur N."/>
            <person name="Kliot A."/>
            <person name="Pinheiro P.V."/>
            <person name="Luan J."/>
            <person name="Zheng Y."/>
            <person name="Liu W."/>
            <person name="Sun H."/>
            <person name="Yang X."/>
            <person name="Xu Y."/>
            <person name="Luo Y."/>
            <person name="Kruse A."/>
            <person name="Fisher T.W."/>
            <person name="Nelson D.R."/>
            <person name="Elimelech M."/>
            <person name="MacCoss M."/>
            <person name="Johnson R."/>
            <person name="Cohen E."/>
            <person name="Hunter W.B."/>
            <person name="Brown J.K."/>
            <person name="Jander G."/>
            <person name="Cilia M."/>
            <person name="Douglas A.E."/>
            <person name="Ghanim M."/>
            <person name="Simmons A.M."/>
            <person name="Wintermantel W.M."/>
            <person name="Ling K.-S."/>
            <person name="Fei Z."/>
        </authorList>
    </citation>
    <scope>NUCLEOTIDE SEQUENCE [LARGE SCALE GENOMIC DNA]</scope>
    <source>
        <strain evidence="3 4">MEAM1</strain>
    </source>
</reference>
<dbReference type="Proteomes" id="UP000216438">
    <property type="component" value="Chromosome"/>
</dbReference>
<dbReference type="AlphaFoldDB" id="A0A249DYQ4"/>
<dbReference type="Pfam" id="PF00156">
    <property type="entry name" value="Pribosyltran"/>
    <property type="match status" value="1"/>
</dbReference>
<evidence type="ECO:0000256" key="1">
    <source>
        <dbReference type="ARBA" id="ARBA00008007"/>
    </source>
</evidence>
<dbReference type="OrthoDB" id="9793412at2"/>
<dbReference type="InterPro" id="IPR051910">
    <property type="entry name" value="ComF/GntX_DNA_util-trans"/>
</dbReference>